<dbReference type="Pfam" id="PF24476">
    <property type="entry name" value="DUF7580"/>
    <property type="match status" value="1"/>
</dbReference>
<evidence type="ECO:0000313" key="5">
    <source>
        <dbReference type="EMBL" id="PYH70814.1"/>
    </source>
</evidence>
<dbReference type="InterPro" id="IPR021860">
    <property type="entry name" value="Peptidase_S12_Pab87-rel_C"/>
</dbReference>
<dbReference type="Pfam" id="PF01048">
    <property type="entry name" value="PNP_UDP_1"/>
    <property type="match status" value="1"/>
</dbReference>
<dbReference type="EMBL" id="KZ821620">
    <property type="protein sequence ID" value="PYH70814.1"/>
    <property type="molecule type" value="Genomic_DNA"/>
</dbReference>
<dbReference type="GO" id="GO:0003824">
    <property type="term" value="F:catalytic activity"/>
    <property type="evidence" value="ECO:0007669"/>
    <property type="project" value="InterPro"/>
</dbReference>
<dbReference type="GeneID" id="37214578"/>
<evidence type="ECO:0000313" key="6">
    <source>
        <dbReference type="Proteomes" id="UP000248405"/>
    </source>
</evidence>
<dbReference type="Proteomes" id="UP000248405">
    <property type="component" value="Unassembled WGS sequence"/>
</dbReference>
<dbReference type="InterPro" id="IPR056002">
    <property type="entry name" value="DUF7580"/>
</dbReference>
<feature type="domain" description="Beta-lactamase-related" evidence="1">
    <location>
        <begin position="909"/>
        <end position="1243"/>
    </location>
</feature>
<dbReference type="PANTHER" id="PTHR46082">
    <property type="entry name" value="ATP/GTP-BINDING PROTEIN-RELATED"/>
    <property type="match status" value="1"/>
</dbReference>
<dbReference type="RefSeq" id="XP_025564608.1">
    <property type="nucleotide sequence ID" value="XM_025709986.1"/>
</dbReference>
<dbReference type="OrthoDB" id="20872at2759"/>
<dbReference type="InterPro" id="IPR012338">
    <property type="entry name" value="Beta-lactam/transpept-like"/>
</dbReference>
<evidence type="ECO:0000259" key="4">
    <source>
        <dbReference type="Pfam" id="PF24476"/>
    </source>
</evidence>
<keyword evidence="6" id="KW-1185">Reference proteome</keyword>
<reference evidence="5" key="1">
    <citation type="submission" date="2016-12" db="EMBL/GenBank/DDBJ databases">
        <title>The genomes of Aspergillus section Nigri reveals drivers in fungal speciation.</title>
        <authorList>
            <consortium name="DOE Joint Genome Institute"/>
            <person name="Vesth T.C."/>
            <person name="Nybo J."/>
            <person name="Theobald S."/>
            <person name="Brandl J."/>
            <person name="Frisvad J.C."/>
            <person name="Nielsen K.F."/>
            <person name="Lyhne E.K."/>
            <person name="Kogle M.E."/>
            <person name="Kuo A."/>
            <person name="Riley R."/>
            <person name="Clum A."/>
            <person name="Nolan M."/>
            <person name="Lipzen A."/>
            <person name="Salamov A."/>
            <person name="Henrissat B."/>
            <person name="Wiebenga A."/>
            <person name="De Vries R.P."/>
            <person name="Grigoriev I.V."/>
            <person name="Mortensen U.H."/>
            <person name="Andersen M.R."/>
            <person name="Baker S.E."/>
        </authorList>
    </citation>
    <scope>NUCLEOTIDE SEQUENCE [LARGE SCALE GENOMIC DNA]</scope>
    <source>
        <strain evidence="5">CBS 113365</strain>
    </source>
</reference>
<feature type="domain" description="DUF7580" evidence="4">
    <location>
        <begin position="235"/>
        <end position="498"/>
    </location>
</feature>
<accession>A0A319BFK4</accession>
<name>A0A319BFK4_ASPVC</name>
<sequence length="1407" mass="158078">MDEDDVLDLGCQVLPWISNQVILIGQQTRNTAYGTLGCELFVLSQQIPAISETTLARQRLLKIFKIIDKACSTSRNEADRFQALGRIRSYKDSTSNIRQTLIRETQESLTHFVRHSPEYNALLRLISDCSTVDETEPLYTEEYQDDNDIKYSGYLNQVLYTQLQTYAKCGCRTVHLESTRLRLSTDNQIFDDDVSFELAFKASPFPPTNPPSFVQWKASIVKVPRQTDIQKSKKKVGFASPYRDLLSPKRNSSLLSQRLRRLERGEFCKLIDNRLGWPVQFCIQSNVLQVIEPPDPKPPRGIRPFEGLSLGQWLAQIPHLSNKGKSHLAYTVAKSVWQYYNSPWMMVPWTHESIQLLIEETGLADQGKPHPYLTANMARAVVTSTDCYDADNLMHQYPYILALGVILIEIAIKQPLTSEECPHPFSETVVNDYYTWAWTTAHRSNLKDMVHSMYEEAVINCLNPELFGGDSIQQYEYTEQMMARQNVLYEKIVSPLKRLSEAYQDDWGIQSAPTAKTLDTVAHHVIPKTFIASQFPHKADFTVAIFCALPLEVDAVSALFDERFEDFSLYRNSSGDWNTYTLGRMGRHNTALVHLPGMGKSVASQASSSIRSTYPNIKLALVVGICGGVPYKEGKEEILLGDIVVSDGIIQHDFGRRIPGAFLPKASVADGLGRPNVAIRGFLSKVKTIIEQQRVSNKMTEYMGAINEKLGNNTARYPGVEQDELYEPSYQHKHRGSTTCIICADSTNTTVCGEVFDLSCHKLGCRKENLVKRKRLQAALTQGHPPSPAIHLGLIASGDTVMKSGQDRDLIAMRDNVIAFEMEGAGVWDSLPCLVVKGVCDYADSHKNKCQAATPGYPRTPVQLDSSLSASSSISLPSTSHLPFPLTQIQTDSSAMVLRQESNPLTAEFDALVDKLLEEWHIPGLTVSVVHGSSTYAKAYGYASFPSTPMTTTSLFTTCSTTKAFTAAAMSLAIDDSQSTPHPISWSTPVSSIIRDDFVLSTPSATTNTTIEDILSHRSGLPGHFFSINLAHPNETLRTEVRRLRWLPLAFPPRTTFNYNNHMFMAATYLLERINGEGLGMTLKRRIWDPLDMNDTYFSTAEVQKHPTLSRRLVKGYTWNPETHTYYEEQYINYAPITGTGSMVSNVMDYAKWLRAMLYEAPPISKEGHTALRIPRAVIAESDWENMLAPPGAYHLYTMGWFIDYYHGEQLYWHTGSWVGFGIMVGFLPAKGFAFAMMGNTQNARIAELDLFLYLIDQLLGKSGAERETHVRKLGAKLKEMERIYNESVESVVARLYPDLKTRLPLSLSLGAYTGTYAHPGYGEFKVCEESGKLVVDLRDRVGSSRMRFEHVSGEFFVVKYYNPEAEAVGPDYTKAEFYVDEQGVAKSLGLDLESVLGEKIWFQRKE</sequence>
<dbReference type="InterPro" id="IPR001466">
    <property type="entry name" value="Beta-lactam-related"/>
</dbReference>
<proteinExistence type="predicted"/>
<dbReference type="PANTHER" id="PTHR46082:SF6">
    <property type="entry name" value="AAA+ ATPASE DOMAIN-CONTAINING PROTEIN-RELATED"/>
    <property type="match status" value="1"/>
</dbReference>
<dbReference type="InterPro" id="IPR035994">
    <property type="entry name" value="Nucleoside_phosphorylase_sf"/>
</dbReference>
<evidence type="ECO:0000259" key="3">
    <source>
        <dbReference type="Pfam" id="PF11954"/>
    </source>
</evidence>
<dbReference type="Gene3D" id="3.40.50.1580">
    <property type="entry name" value="Nucleoside phosphorylase domain"/>
    <property type="match status" value="1"/>
</dbReference>
<dbReference type="Gene3D" id="2.40.128.600">
    <property type="match status" value="1"/>
</dbReference>
<dbReference type="GO" id="GO:0009116">
    <property type="term" value="P:nucleoside metabolic process"/>
    <property type="evidence" value="ECO:0007669"/>
    <property type="project" value="InterPro"/>
</dbReference>
<dbReference type="SUPFAM" id="SSF53167">
    <property type="entry name" value="Purine and uridine phosphorylases"/>
    <property type="match status" value="1"/>
</dbReference>
<dbReference type="Gene3D" id="3.40.710.10">
    <property type="entry name" value="DD-peptidase/beta-lactamase superfamily"/>
    <property type="match status" value="1"/>
</dbReference>
<dbReference type="InterPro" id="IPR000845">
    <property type="entry name" value="Nucleoside_phosphorylase_d"/>
</dbReference>
<dbReference type="InterPro" id="IPR053137">
    <property type="entry name" value="NLR-like"/>
</dbReference>
<feature type="domain" description="Peptidase S12 Pab87-related C-terminal" evidence="3">
    <location>
        <begin position="1307"/>
        <end position="1405"/>
    </location>
</feature>
<protein>
    <submittedName>
        <fullName evidence="5">Penicillin-binding protein</fullName>
    </submittedName>
</protein>
<dbReference type="Pfam" id="PF11954">
    <property type="entry name" value="DUF3471"/>
    <property type="match status" value="1"/>
</dbReference>
<gene>
    <name evidence="5" type="ORF">BO88DRAFT_442864</name>
</gene>
<organism evidence="5 6">
    <name type="scientific">Aspergillus vadensis (strain CBS 113365 / IMI 142717 / IBT 24658)</name>
    <dbReference type="NCBI Taxonomy" id="1448311"/>
    <lineage>
        <taxon>Eukaryota</taxon>
        <taxon>Fungi</taxon>
        <taxon>Dikarya</taxon>
        <taxon>Ascomycota</taxon>
        <taxon>Pezizomycotina</taxon>
        <taxon>Eurotiomycetes</taxon>
        <taxon>Eurotiomycetidae</taxon>
        <taxon>Eurotiales</taxon>
        <taxon>Aspergillaceae</taxon>
        <taxon>Aspergillus</taxon>
        <taxon>Aspergillus subgen. Circumdati</taxon>
    </lineage>
</organism>
<dbReference type="SUPFAM" id="SSF56601">
    <property type="entry name" value="beta-lactamase/transpeptidase-like"/>
    <property type="match status" value="1"/>
</dbReference>
<dbReference type="Pfam" id="PF00144">
    <property type="entry name" value="Beta-lactamase"/>
    <property type="match status" value="1"/>
</dbReference>
<feature type="domain" description="Nucleoside phosphorylase" evidence="2">
    <location>
        <begin position="542"/>
        <end position="660"/>
    </location>
</feature>
<evidence type="ECO:0000259" key="1">
    <source>
        <dbReference type="Pfam" id="PF00144"/>
    </source>
</evidence>
<evidence type="ECO:0000259" key="2">
    <source>
        <dbReference type="Pfam" id="PF01048"/>
    </source>
</evidence>